<name>A0A4R6TPL8_9FLAO</name>
<reference evidence="2 3" key="1">
    <citation type="submission" date="2019-03" db="EMBL/GenBank/DDBJ databases">
        <title>Genomic Encyclopedia of Archaeal and Bacterial Type Strains, Phase II (KMG-II): from individual species to whole genera.</title>
        <authorList>
            <person name="Goeker M."/>
        </authorList>
    </citation>
    <scope>NUCLEOTIDE SEQUENCE [LARGE SCALE GENOMIC DNA]</scope>
    <source>
        <strain evidence="2 3">DSM 18435</strain>
    </source>
</reference>
<sequence>MLKPNHPLFIILAFISLFTGLAAASAQAPEVLTLADFDLRGPVQQCIVTTDYGREEYTFDRKGRLVKAVTRYSDTDYDVTYYKLKDTLLVEQRDEVYRDEIFDEQTSIARFFSRDTTRGIRITEKIFSYDKEFREQNEYHYDLKQRLTRIISADQDGVDETILTYEQNGGGQTVIYTLNDNLQKTTRTYKRPSVQGDTVKVVYTKEYQDSIPRQATENIYNLKGQKLVENQFGFRKSDSTLVPVKKTRYQYGDQGLLSAVITQQGKSEKKVSYIYQLDGSSYHNWIREIITPANTYTSRKLTYFKASPSPKKE</sequence>
<evidence type="ECO:0000256" key="1">
    <source>
        <dbReference type="SAM" id="SignalP"/>
    </source>
</evidence>
<feature type="signal peptide" evidence="1">
    <location>
        <begin position="1"/>
        <end position="28"/>
    </location>
</feature>
<accession>A0A4R6TPL8</accession>
<dbReference type="RefSeq" id="WP_133644387.1">
    <property type="nucleotide sequence ID" value="NZ_SNYI01000002.1"/>
</dbReference>
<dbReference type="OrthoDB" id="1414892at2"/>
<keyword evidence="1" id="KW-0732">Signal</keyword>
<organism evidence="2 3">
    <name type="scientific">Zeaxanthinibacter enoshimensis</name>
    <dbReference type="NCBI Taxonomy" id="392009"/>
    <lineage>
        <taxon>Bacteria</taxon>
        <taxon>Pseudomonadati</taxon>
        <taxon>Bacteroidota</taxon>
        <taxon>Flavobacteriia</taxon>
        <taxon>Flavobacteriales</taxon>
        <taxon>Flavobacteriaceae</taxon>
        <taxon>Zeaxanthinibacter</taxon>
    </lineage>
</organism>
<dbReference type="AlphaFoldDB" id="A0A4R6TPL8"/>
<gene>
    <name evidence="2" type="ORF">CLV82_2283</name>
</gene>
<evidence type="ECO:0000313" key="2">
    <source>
        <dbReference type="EMBL" id="TDQ31575.1"/>
    </source>
</evidence>
<evidence type="ECO:0008006" key="4">
    <source>
        <dbReference type="Google" id="ProtNLM"/>
    </source>
</evidence>
<protein>
    <recommendedName>
        <fullName evidence="4">YD repeat-containing protein</fullName>
    </recommendedName>
</protein>
<dbReference type="Proteomes" id="UP000295468">
    <property type="component" value="Unassembled WGS sequence"/>
</dbReference>
<dbReference type="EMBL" id="SNYI01000002">
    <property type="protein sequence ID" value="TDQ31575.1"/>
    <property type="molecule type" value="Genomic_DNA"/>
</dbReference>
<proteinExistence type="predicted"/>
<evidence type="ECO:0000313" key="3">
    <source>
        <dbReference type="Proteomes" id="UP000295468"/>
    </source>
</evidence>
<keyword evidence="3" id="KW-1185">Reference proteome</keyword>
<feature type="chain" id="PRO_5020195925" description="YD repeat-containing protein" evidence="1">
    <location>
        <begin position="29"/>
        <end position="313"/>
    </location>
</feature>
<comment type="caution">
    <text evidence="2">The sequence shown here is derived from an EMBL/GenBank/DDBJ whole genome shotgun (WGS) entry which is preliminary data.</text>
</comment>